<feature type="transmembrane region" description="Helical" evidence="1">
    <location>
        <begin position="46"/>
        <end position="68"/>
    </location>
</feature>
<dbReference type="EMBL" id="WQLB01000049">
    <property type="protein sequence ID" value="MVN89237.1"/>
    <property type="molecule type" value="Genomic_DNA"/>
</dbReference>
<keyword evidence="3" id="KW-1185">Reference proteome</keyword>
<gene>
    <name evidence="2" type="ORF">GO986_21105</name>
</gene>
<accession>A0A7C9LQ17</accession>
<dbReference type="Proteomes" id="UP000483286">
    <property type="component" value="Unassembled WGS sequence"/>
</dbReference>
<keyword evidence="1" id="KW-0472">Membrane</keyword>
<evidence type="ECO:0008006" key="4">
    <source>
        <dbReference type="Google" id="ProtNLM"/>
    </source>
</evidence>
<organism evidence="2 3">
    <name type="scientific">Deinococcus arboris</name>
    <dbReference type="NCBI Taxonomy" id="2682977"/>
    <lineage>
        <taxon>Bacteria</taxon>
        <taxon>Thermotogati</taxon>
        <taxon>Deinococcota</taxon>
        <taxon>Deinococci</taxon>
        <taxon>Deinococcales</taxon>
        <taxon>Deinococcaceae</taxon>
        <taxon>Deinococcus</taxon>
    </lineage>
</organism>
<keyword evidence="1" id="KW-0812">Transmembrane</keyword>
<proteinExistence type="predicted"/>
<keyword evidence="1" id="KW-1133">Transmembrane helix</keyword>
<sequence>MTWFDALLVTLWAVITALGARRGLAGLAWGVGGLAAAFLANALVGGPLAALLSAALGVGIATVILRLVPMPLENPWHLGAGAVGGFVLGGVLISTLALGFPLDVKVGTEGKRGVYPSPSLPPVLYRAVSGSAVQNGLRSVWGGSPALKTLLMPDQARAR</sequence>
<evidence type="ECO:0000256" key="1">
    <source>
        <dbReference type="SAM" id="Phobius"/>
    </source>
</evidence>
<evidence type="ECO:0000313" key="3">
    <source>
        <dbReference type="Proteomes" id="UP000483286"/>
    </source>
</evidence>
<dbReference type="RefSeq" id="WP_157461497.1">
    <property type="nucleotide sequence ID" value="NZ_WQLB01000049.1"/>
</dbReference>
<name>A0A7C9LQ17_9DEIO</name>
<comment type="caution">
    <text evidence="2">The sequence shown here is derived from an EMBL/GenBank/DDBJ whole genome shotgun (WGS) entry which is preliminary data.</text>
</comment>
<feature type="transmembrane region" description="Helical" evidence="1">
    <location>
        <begin position="80"/>
        <end position="102"/>
    </location>
</feature>
<dbReference type="AlphaFoldDB" id="A0A7C9LQ17"/>
<reference evidence="2 3" key="1">
    <citation type="submission" date="2019-12" db="EMBL/GenBank/DDBJ databases">
        <title>Deinococcus sp. HMF7620 Genome sequencing and assembly.</title>
        <authorList>
            <person name="Kang H."/>
            <person name="Kim H."/>
            <person name="Joh K."/>
        </authorList>
    </citation>
    <scope>NUCLEOTIDE SEQUENCE [LARGE SCALE GENOMIC DNA]</scope>
    <source>
        <strain evidence="2 3">HMF7620</strain>
    </source>
</reference>
<evidence type="ECO:0000313" key="2">
    <source>
        <dbReference type="EMBL" id="MVN89237.1"/>
    </source>
</evidence>
<protein>
    <recommendedName>
        <fullName evidence="4">Colicin V production protein</fullName>
    </recommendedName>
</protein>